<evidence type="ECO:0000256" key="6">
    <source>
        <dbReference type="ARBA" id="ARBA00022982"/>
    </source>
</evidence>
<feature type="transmembrane region" description="Helical" evidence="9">
    <location>
        <begin position="59"/>
        <end position="81"/>
    </location>
</feature>
<keyword evidence="9" id="KW-1133">Transmembrane helix</keyword>
<dbReference type="GO" id="GO:0020037">
    <property type="term" value="F:heme binding"/>
    <property type="evidence" value="ECO:0007669"/>
    <property type="project" value="InterPro"/>
</dbReference>
<evidence type="ECO:0000259" key="10">
    <source>
        <dbReference type="PROSITE" id="PS50855"/>
    </source>
</evidence>
<feature type="transmembrane region" description="Helical" evidence="9">
    <location>
        <begin position="414"/>
        <end position="434"/>
    </location>
</feature>
<keyword evidence="8" id="KW-0186">Copper</keyword>
<feature type="transmembrane region" description="Helical" evidence="9">
    <location>
        <begin position="101"/>
        <end position="126"/>
    </location>
</feature>
<keyword evidence="3" id="KW-0349">Heme</keyword>
<dbReference type="PANTHER" id="PTHR10422:SF35">
    <property type="entry name" value="CYTOCHROME BO(3) UBIQUINOL OXIDASE SUBUNIT 1"/>
    <property type="match status" value="1"/>
</dbReference>
<keyword evidence="2" id="KW-0813">Transport</keyword>
<dbReference type="Proteomes" id="UP000275910">
    <property type="component" value="Unassembled WGS sequence"/>
</dbReference>
<dbReference type="Pfam" id="PF00115">
    <property type="entry name" value="COX1"/>
    <property type="match status" value="1"/>
</dbReference>
<sequence length="654" mass="73195">MLGRLNYDALPFYSPIALGGAAVTVLGALAVVAVLTWFKRWGWLWREWLTSADHKKIGIMYVVLALVMLLRGFADGIMMRFHQAMAINAPGYLEGDHFQQVFSAHGSIMIFFMAMPFFTGLANYVVPLQIGARDVSFPFLNALSYWLTVAGAGLVLISLVIGKFSTAGWTGYPPYSLAQYNDGVGVDYWIWALFVSGFGTTLSAINLMVTILRRRADNMAMMDMPVFTWTVFCASIIILIAFPALTAALALLASDRLFSTHFFTPGDGGNFMNFANLFWMWGHPEVYILVLPAFGVFSEVVTTFSSKKLFGYKTLIYATFVITLISTLVWVHHFFTMGASPKLNAVFGIATMIIGIPTGVKVFNWLFTMYRGRIRMHSTMYWTVGFMILFVIGGMTGVLHAIPAVDFNLHNTTFLVAHFHNMIIPGVLFGYIAGYQYWFPKAFGFQLDERWGKRAFWGWFFGFCFAFFPLYALGMMGLPRRSSLIFDEDMRALLYAAAFGAVLILIGIGCLLMQLYVSIRDRDKLRDATGDPWDGRTLEWSIPSPAPFYNFARTPKVLGLDTFAEAKEKKVELYSGPYAAIEMPKSSPAGFLIGVAAFLLGFGVVFWMWWLAAIAFLAIFAIVVSRMFDDHGEYEIDADELARLDRPQPAGNLA</sequence>
<keyword evidence="9" id="KW-0812">Transmembrane</keyword>
<feature type="transmembrane region" description="Helical" evidence="9">
    <location>
        <begin position="316"/>
        <end position="335"/>
    </location>
</feature>
<feature type="transmembrane region" description="Helical" evidence="9">
    <location>
        <begin position="591"/>
        <end position="624"/>
    </location>
</feature>
<dbReference type="PROSITE" id="PS50855">
    <property type="entry name" value="COX1"/>
    <property type="match status" value="1"/>
</dbReference>
<feature type="transmembrane region" description="Helical" evidence="9">
    <location>
        <begin position="379"/>
        <end position="402"/>
    </location>
</feature>
<evidence type="ECO:0000256" key="9">
    <source>
        <dbReference type="SAM" id="Phobius"/>
    </source>
</evidence>
<evidence type="ECO:0000313" key="12">
    <source>
        <dbReference type="Proteomes" id="UP000275910"/>
    </source>
</evidence>
<feature type="transmembrane region" description="Helical" evidence="9">
    <location>
        <begin position="224"/>
        <end position="253"/>
    </location>
</feature>
<evidence type="ECO:0000256" key="8">
    <source>
        <dbReference type="ARBA" id="ARBA00023008"/>
    </source>
</evidence>
<evidence type="ECO:0000256" key="5">
    <source>
        <dbReference type="ARBA" id="ARBA00022723"/>
    </source>
</evidence>
<dbReference type="Gene3D" id="1.20.210.10">
    <property type="entry name" value="Cytochrome c oxidase-like, subunit I domain"/>
    <property type="match status" value="1"/>
</dbReference>
<organism evidence="11 12">
    <name type="scientific">Lysobacter enzymogenes</name>
    <dbReference type="NCBI Taxonomy" id="69"/>
    <lineage>
        <taxon>Bacteria</taxon>
        <taxon>Pseudomonadati</taxon>
        <taxon>Pseudomonadota</taxon>
        <taxon>Gammaproteobacteria</taxon>
        <taxon>Lysobacterales</taxon>
        <taxon>Lysobacteraceae</taxon>
        <taxon>Lysobacter</taxon>
    </lineage>
</organism>
<dbReference type="GO" id="GO:0015990">
    <property type="term" value="P:electron transport coupled proton transport"/>
    <property type="evidence" value="ECO:0007669"/>
    <property type="project" value="TreeGrafter"/>
</dbReference>
<evidence type="ECO:0000256" key="2">
    <source>
        <dbReference type="ARBA" id="ARBA00022448"/>
    </source>
</evidence>
<evidence type="ECO:0000256" key="1">
    <source>
        <dbReference type="ARBA" id="ARBA00009578"/>
    </source>
</evidence>
<feature type="transmembrane region" description="Helical" evidence="9">
    <location>
        <begin position="455"/>
        <end position="473"/>
    </location>
</feature>
<dbReference type="GO" id="GO:0004129">
    <property type="term" value="F:cytochrome-c oxidase activity"/>
    <property type="evidence" value="ECO:0007669"/>
    <property type="project" value="InterPro"/>
</dbReference>
<dbReference type="InterPro" id="IPR000883">
    <property type="entry name" value="Cyt_C_Oxase_1"/>
</dbReference>
<feature type="transmembrane region" description="Helical" evidence="9">
    <location>
        <begin position="493"/>
        <end position="517"/>
    </location>
</feature>
<dbReference type="AlphaFoldDB" id="A0A3N2RFS6"/>
<dbReference type="GO" id="GO:0009486">
    <property type="term" value="F:cytochrome bo3 ubiquinol oxidase activity"/>
    <property type="evidence" value="ECO:0007669"/>
    <property type="project" value="TreeGrafter"/>
</dbReference>
<dbReference type="GO" id="GO:0046872">
    <property type="term" value="F:metal ion binding"/>
    <property type="evidence" value="ECO:0007669"/>
    <property type="project" value="UniProtKB-KW"/>
</dbReference>
<feature type="transmembrane region" description="Helical" evidence="9">
    <location>
        <begin position="138"/>
        <end position="161"/>
    </location>
</feature>
<accession>A0A3N2RFS6</accession>
<evidence type="ECO:0000313" key="11">
    <source>
        <dbReference type="EMBL" id="ROU06278.1"/>
    </source>
</evidence>
<evidence type="ECO:0000256" key="3">
    <source>
        <dbReference type="ARBA" id="ARBA00022617"/>
    </source>
</evidence>
<dbReference type="InterPro" id="IPR036927">
    <property type="entry name" value="Cyt_c_oxase-like_su1_sf"/>
</dbReference>
<dbReference type="GO" id="GO:0005886">
    <property type="term" value="C:plasma membrane"/>
    <property type="evidence" value="ECO:0007669"/>
    <property type="project" value="TreeGrafter"/>
</dbReference>
<dbReference type="PANTHER" id="PTHR10422">
    <property type="entry name" value="CYTOCHROME C OXIDASE SUBUNIT 1"/>
    <property type="match status" value="1"/>
</dbReference>
<proteinExistence type="inferred from homology"/>
<dbReference type="SUPFAM" id="SSF81442">
    <property type="entry name" value="Cytochrome c oxidase subunit I-like"/>
    <property type="match status" value="1"/>
</dbReference>
<name>A0A3N2RFS6_LYSEN</name>
<dbReference type="EMBL" id="RCTY01000036">
    <property type="protein sequence ID" value="ROU06278.1"/>
    <property type="molecule type" value="Genomic_DNA"/>
</dbReference>
<comment type="caution">
    <text evidence="11">The sequence shown here is derived from an EMBL/GenBank/DDBJ whole genome shotgun (WGS) entry which is preliminary data.</text>
</comment>
<keyword evidence="4" id="KW-0679">Respiratory chain</keyword>
<keyword evidence="5" id="KW-0479">Metal-binding</keyword>
<feature type="transmembrane region" description="Helical" evidence="9">
    <location>
        <begin position="347"/>
        <end position="367"/>
    </location>
</feature>
<protein>
    <submittedName>
        <fullName evidence="11">Cytochrome o ubiquinol oxidase subunit I</fullName>
    </submittedName>
</protein>
<evidence type="ECO:0000256" key="7">
    <source>
        <dbReference type="ARBA" id="ARBA00023004"/>
    </source>
</evidence>
<keyword evidence="6" id="KW-0249">Electron transport</keyword>
<feature type="transmembrane region" description="Helical" evidence="9">
    <location>
        <begin position="188"/>
        <end position="212"/>
    </location>
</feature>
<reference evidence="11 12" key="1">
    <citation type="submission" date="2018-10" db="EMBL/GenBank/DDBJ databases">
        <title>The genome of Lysobacter enzymogenes OH11.</title>
        <authorList>
            <person name="Liu F."/>
            <person name="Zhao Y."/>
            <person name="Qian G."/>
            <person name="Chen Y."/>
            <person name="Xu H."/>
        </authorList>
    </citation>
    <scope>NUCLEOTIDE SEQUENCE [LARGE SCALE GENOMIC DNA]</scope>
    <source>
        <strain evidence="11 12">OH11</strain>
    </source>
</reference>
<evidence type="ECO:0000256" key="4">
    <source>
        <dbReference type="ARBA" id="ARBA00022660"/>
    </source>
</evidence>
<keyword evidence="9" id="KW-0472">Membrane</keyword>
<dbReference type="GO" id="GO:0009060">
    <property type="term" value="P:aerobic respiration"/>
    <property type="evidence" value="ECO:0007669"/>
    <property type="project" value="InterPro"/>
</dbReference>
<gene>
    <name evidence="11" type="ORF">D9T17_15160</name>
</gene>
<dbReference type="RefSeq" id="WP_123648201.1">
    <property type="nucleotide sequence ID" value="NZ_RCTY01000036.1"/>
</dbReference>
<feature type="transmembrane region" description="Helical" evidence="9">
    <location>
        <begin position="286"/>
        <end position="304"/>
    </location>
</feature>
<dbReference type="PRINTS" id="PR01165">
    <property type="entry name" value="CYCOXIDASEI"/>
</dbReference>
<feature type="transmembrane region" description="Helical" evidence="9">
    <location>
        <begin position="12"/>
        <end position="38"/>
    </location>
</feature>
<comment type="similarity">
    <text evidence="1">Belongs to the heme-copper respiratory oxidase family.</text>
</comment>
<feature type="domain" description="Cytochrome oxidase subunit I profile" evidence="10">
    <location>
        <begin position="37"/>
        <end position="558"/>
    </location>
</feature>
<dbReference type="GO" id="GO:0022904">
    <property type="term" value="P:respiratory electron transport chain"/>
    <property type="evidence" value="ECO:0007669"/>
    <property type="project" value="TreeGrafter"/>
</dbReference>
<dbReference type="InterPro" id="IPR023616">
    <property type="entry name" value="Cyt_c_oxase-like_su1_dom"/>
</dbReference>
<keyword evidence="7" id="KW-0408">Iron</keyword>